<dbReference type="PROSITE" id="PS00133">
    <property type="entry name" value="CARBOXYPEPT_ZN_2"/>
    <property type="match status" value="1"/>
</dbReference>
<dbReference type="PROSITE" id="PS52035">
    <property type="entry name" value="PEPTIDASE_M14"/>
    <property type="match status" value="1"/>
</dbReference>
<keyword evidence="17" id="KW-1185">Reference proteome</keyword>
<protein>
    <recommendedName>
        <fullName evidence="15">Peptidase M14 domain-containing protein</fullName>
    </recommendedName>
</protein>
<dbReference type="Pfam" id="PF00246">
    <property type="entry name" value="Peptidase_M14"/>
    <property type="match status" value="1"/>
</dbReference>
<dbReference type="InterPro" id="IPR003146">
    <property type="entry name" value="M14A_act_pep"/>
</dbReference>
<evidence type="ECO:0000256" key="12">
    <source>
        <dbReference type="ARBA" id="ARBA00023157"/>
    </source>
</evidence>
<dbReference type="PROSITE" id="PS00132">
    <property type="entry name" value="CARBOXYPEPT_ZN_1"/>
    <property type="match status" value="1"/>
</dbReference>
<evidence type="ECO:0000256" key="10">
    <source>
        <dbReference type="ARBA" id="ARBA00022833"/>
    </source>
</evidence>
<dbReference type="Pfam" id="PF02244">
    <property type="entry name" value="Propep_M14"/>
    <property type="match status" value="1"/>
</dbReference>
<dbReference type="Gene3D" id="3.40.630.10">
    <property type="entry name" value="Zn peptidases"/>
    <property type="match status" value="1"/>
</dbReference>
<keyword evidence="6" id="KW-0645">Protease</keyword>
<dbReference type="SUPFAM" id="SSF53187">
    <property type="entry name" value="Zn-dependent exopeptidases"/>
    <property type="match status" value="1"/>
</dbReference>
<keyword evidence="4" id="KW-0964">Secreted</keyword>
<feature type="active site" description="Proton donor/acceptor" evidence="14">
    <location>
        <position position="398"/>
    </location>
</feature>
<proteinExistence type="inferred from homology"/>
<keyword evidence="11" id="KW-0482">Metalloprotease</keyword>
<evidence type="ECO:0000313" key="17">
    <source>
        <dbReference type="Proteomes" id="UP000494165"/>
    </source>
</evidence>
<dbReference type="SUPFAM" id="SSF54897">
    <property type="entry name" value="Protease propeptides/inhibitors"/>
    <property type="match status" value="1"/>
</dbReference>
<evidence type="ECO:0000256" key="13">
    <source>
        <dbReference type="ARBA" id="ARBA00057299"/>
    </source>
</evidence>
<keyword evidence="5" id="KW-0121">Carboxypeptidase</keyword>
<keyword evidence="10" id="KW-0862">Zinc</keyword>
<evidence type="ECO:0000256" key="7">
    <source>
        <dbReference type="ARBA" id="ARBA00022723"/>
    </source>
</evidence>
<evidence type="ECO:0000256" key="14">
    <source>
        <dbReference type="PROSITE-ProRule" id="PRU01379"/>
    </source>
</evidence>
<dbReference type="InterPro" id="IPR057246">
    <property type="entry name" value="CARBOXYPEPT_ZN_1"/>
</dbReference>
<comment type="cofactor">
    <cofactor evidence="1">
        <name>Zn(2+)</name>
        <dbReference type="ChEBI" id="CHEBI:29105"/>
    </cofactor>
</comment>
<keyword evidence="12" id="KW-1015">Disulfide bond</keyword>
<evidence type="ECO:0000256" key="8">
    <source>
        <dbReference type="ARBA" id="ARBA00022729"/>
    </source>
</evidence>
<dbReference type="Proteomes" id="UP000494165">
    <property type="component" value="Unassembled WGS sequence"/>
</dbReference>
<organism evidence="16 17">
    <name type="scientific">Cloeon dipterum</name>
    <dbReference type="NCBI Taxonomy" id="197152"/>
    <lineage>
        <taxon>Eukaryota</taxon>
        <taxon>Metazoa</taxon>
        <taxon>Ecdysozoa</taxon>
        <taxon>Arthropoda</taxon>
        <taxon>Hexapoda</taxon>
        <taxon>Insecta</taxon>
        <taxon>Pterygota</taxon>
        <taxon>Palaeoptera</taxon>
        <taxon>Ephemeroptera</taxon>
        <taxon>Pisciforma</taxon>
        <taxon>Baetidae</taxon>
        <taxon>Cloeon</taxon>
    </lineage>
</organism>
<feature type="domain" description="Peptidase M14" evidence="15">
    <location>
        <begin position="134"/>
        <end position="432"/>
    </location>
</feature>
<keyword evidence="7" id="KW-0479">Metal-binding</keyword>
<dbReference type="GO" id="GO:0004181">
    <property type="term" value="F:metallocarboxypeptidase activity"/>
    <property type="evidence" value="ECO:0007669"/>
    <property type="project" value="InterPro"/>
</dbReference>
<dbReference type="Gene3D" id="3.30.70.340">
    <property type="entry name" value="Metallocarboxypeptidase-like"/>
    <property type="match status" value="1"/>
</dbReference>
<dbReference type="SMART" id="SM00631">
    <property type="entry name" value="Zn_pept"/>
    <property type="match status" value="1"/>
</dbReference>
<dbReference type="EMBL" id="CADEPI010000124">
    <property type="protein sequence ID" value="CAB3376151.1"/>
    <property type="molecule type" value="Genomic_DNA"/>
</dbReference>
<dbReference type="GO" id="GO:0008270">
    <property type="term" value="F:zinc ion binding"/>
    <property type="evidence" value="ECO:0007669"/>
    <property type="project" value="InterPro"/>
</dbReference>
<gene>
    <name evidence="16" type="ORF">CLODIP_2_CD10880</name>
</gene>
<name>A0A8S1D8K0_9INSE</name>
<keyword evidence="9" id="KW-0378">Hydrolase</keyword>
<comment type="subcellular location">
    <subcellularLocation>
        <location evidence="2">Secreted</location>
    </subcellularLocation>
</comment>
<dbReference type="InterPro" id="IPR000834">
    <property type="entry name" value="Peptidase_M14"/>
</dbReference>
<dbReference type="AlphaFoldDB" id="A0A8S1D8K0"/>
<keyword evidence="8" id="KW-0732">Signal</keyword>
<evidence type="ECO:0000313" key="16">
    <source>
        <dbReference type="EMBL" id="CAB3376151.1"/>
    </source>
</evidence>
<evidence type="ECO:0000256" key="1">
    <source>
        <dbReference type="ARBA" id="ARBA00001947"/>
    </source>
</evidence>
<dbReference type="InterPro" id="IPR036990">
    <property type="entry name" value="M14A-like_propep"/>
</dbReference>
<reference evidence="16 17" key="1">
    <citation type="submission" date="2020-04" db="EMBL/GenBank/DDBJ databases">
        <authorList>
            <person name="Alioto T."/>
            <person name="Alioto T."/>
            <person name="Gomez Garrido J."/>
        </authorList>
    </citation>
    <scope>NUCLEOTIDE SEQUENCE [LARGE SCALE GENOMIC DNA]</scope>
</reference>
<dbReference type="PANTHER" id="PTHR11705">
    <property type="entry name" value="PROTEASE FAMILY M14 CARBOXYPEPTIDASE A,B"/>
    <property type="match status" value="1"/>
</dbReference>
<evidence type="ECO:0000256" key="11">
    <source>
        <dbReference type="ARBA" id="ARBA00023049"/>
    </source>
</evidence>
<dbReference type="GO" id="GO:0006508">
    <property type="term" value="P:proteolysis"/>
    <property type="evidence" value="ECO:0007669"/>
    <property type="project" value="UniProtKB-KW"/>
</dbReference>
<dbReference type="PRINTS" id="PR00765">
    <property type="entry name" value="CRBOXYPTASEA"/>
</dbReference>
<dbReference type="OrthoDB" id="3626597at2759"/>
<dbReference type="GO" id="GO:0005615">
    <property type="term" value="C:extracellular space"/>
    <property type="evidence" value="ECO:0007669"/>
    <property type="project" value="TreeGrafter"/>
</dbReference>
<dbReference type="FunFam" id="3.40.630.10:FF:000040">
    <property type="entry name" value="zinc carboxypeptidase"/>
    <property type="match status" value="1"/>
</dbReference>
<dbReference type="CDD" id="cd03860">
    <property type="entry name" value="M14_CP_A-B_like"/>
    <property type="match status" value="1"/>
</dbReference>
<comment type="caution">
    <text evidence="16">The sequence shown here is derived from an EMBL/GenBank/DDBJ whole genome shotgun (WGS) entry which is preliminary data.</text>
</comment>
<evidence type="ECO:0000256" key="3">
    <source>
        <dbReference type="ARBA" id="ARBA00005988"/>
    </source>
</evidence>
<evidence type="ECO:0000256" key="6">
    <source>
        <dbReference type="ARBA" id="ARBA00022670"/>
    </source>
</evidence>
<comment type="similarity">
    <text evidence="3 14">Belongs to the peptidase M14 family.</text>
</comment>
<evidence type="ECO:0000256" key="9">
    <source>
        <dbReference type="ARBA" id="ARBA00022801"/>
    </source>
</evidence>
<evidence type="ECO:0000256" key="5">
    <source>
        <dbReference type="ARBA" id="ARBA00022645"/>
    </source>
</evidence>
<accession>A0A8S1D8K0</accession>
<dbReference type="InterPro" id="IPR057247">
    <property type="entry name" value="CARBOXYPEPT_ZN_2"/>
</dbReference>
<evidence type="ECO:0000259" key="15">
    <source>
        <dbReference type="PROSITE" id="PS52035"/>
    </source>
</evidence>
<comment type="function">
    <text evidence="13">Involved in the digestion of the blood meal.</text>
</comment>
<sequence>MLQSVQGSGQDEDALDRESLQEDVSLDNDHAVSYKGYKLLSVAPVTKRQRKSVIRLAGKQGVQFWLAQRNATGSFVAQILVAPGAVARVTRRLKDKGVNFKIVIQDLQNAINNEVTSLRDTDAIESGRPFVWDKFHRLSAIYAYMHQVARQHPELAEVKTIGKSTEGRDLLVLKLGRKSQSVKPAMWIDGGVHAREWISPAAVTYIIRELQKDTGLLNKMDFYLMPVANPDGYEYSHTKDRLWRKTRSMHRAANATKTALKRSRPCYGVDANRNWDSHWGQRAASMDPCSNNYQGPHPFSEPETKAASEFILRLAPVAYLSLHSYSQLWLMPWGHSDEPSRHDLQLRKVSLKAVEAIQDVSGHTYQTGSINTVLYPISGSSLDWAHEKAGIRYAFLVELGDTGDYGFVLPASEIEPTGKEMLAAVREVAKAAIEDAKSK</sequence>
<dbReference type="PANTHER" id="PTHR11705:SF91">
    <property type="entry name" value="FI01817P-RELATED"/>
    <property type="match status" value="1"/>
</dbReference>
<evidence type="ECO:0000256" key="2">
    <source>
        <dbReference type="ARBA" id="ARBA00004613"/>
    </source>
</evidence>
<evidence type="ECO:0000256" key="4">
    <source>
        <dbReference type="ARBA" id="ARBA00022525"/>
    </source>
</evidence>